<organism evidence="3 4">
    <name type="scientific">Danionella cerebrum</name>
    <dbReference type="NCBI Taxonomy" id="2873325"/>
    <lineage>
        <taxon>Eukaryota</taxon>
        <taxon>Metazoa</taxon>
        <taxon>Chordata</taxon>
        <taxon>Craniata</taxon>
        <taxon>Vertebrata</taxon>
        <taxon>Euteleostomi</taxon>
        <taxon>Actinopterygii</taxon>
        <taxon>Neopterygii</taxon>
        <taxon>Teleostei</taxon>
        <taxon>Ostariophysi</taxon>
        <taxon>Cypriniformes</taxon>
        <taxon>Danionidae</taxon>
        <taxon>Danioninae</taxon>
        <taxon>Danionella</taxon>
    </lineage>
</organism>
<evidence type="ECO:0000256" key="1">
    <source>
        <dbReference type="SAM" id="Phobius"/>
    </source>
</evidence>
<dbReference type="PANTHER" id="PTHR12563:SF22">
    <property type="entry name" value="DIHYDROXYACETONE PHOSPHATE ACYLTRANSFERASE ISOFORM X1"/>
    <property type="match status" value="1"/>
</dbReference>
<dbReference type="STRING" id="623744.A0A553QEV4"/>
<protein>
    <recommendedName>
        <fullName evidence="2">Phospholipid/glycerol acyltransferase domain-containing protein</fullName>
    </recommendedName>
</protein>
<accession>A0A553QEV4</accession>
<dbReference type="GO" id="GO:0008611">
    <property type="term" value="P:ether lipid biosynthetic process"/>
    <property type="evidence" value="ECO:0007669"/>
    <property type="project" value="TreeGrafter"/>
</dbReference>
<dbReference type="PANTHER" id="PTHR12563">
    <property type="entry name" value="GLYCEROL-3-PHOSPHATE ACYLTRANSFERASE"/>
    <property type="match status" value="1"/>
</dbReference>
<evidence type="ECO:0000259" key="2">
    <source>
        <dbReference type="Pfam" id="PF01553"/>
    </source>
</evidence>
<dbReference type="InterPro" id="IPR022284">
    <property type="entry name" value="GPAT/DHAPAT"/>
</dbReference>
<dbReference type="OrthoDB" id="10255570at2759"/>
<evidence type="ECO:0000313" key="3">
    <source>
        <dbReference type="EMBL" id="TRY88474.1"/>
    </source>
</evidence>
<evidence type="ECO:0000313" key="4">
    <source>
        <dbReference type="Proteomes" id="UP000316079"/>
    </source>
</evidence>
<dbReference type="SUPFAM" id="SSF69593">
    <property type="entry name" value="Glycerol-3-phosphate (1)-acyltransferase"/>
    <property type="match status" value="1"/>
</dbReference>
<keyword evidence="1" id="KW-0472">Membrane</keyword>
<dbReference type="GO" id="GO:0005778">
    <property type="term" value="C:peroxisomal membrane"/>
    <property type="evidence" value="ECO:0007669"/>
    <property type="project" value="TreeGrafter"/>
</dbReference>
<dbReference type="EMBL" id="SRMA01026045">
    <property type="protein sequence ID" value="TRY88474.1"/>
    <property type="molecule type" value="Genomic_DNA"/>
</dbReference>
<proteinExistence type="predicted"/>
<dbReference type="GO" id="GO:0016287">
    <property type="term" value="F:glycerone-phosphate O-acyltransferase activity"/>
    <property type="evidence" value="ECO:0007669"/>
    <property type="project" value="TreeGrafter"/>
</dbReference>
<reference evidence="3 4" key="1">
    <citation type="journal article" date="2019" name="Sci. Data">
        <title>Hybrid genome assembly and annotation of Danionella translucida.</title>
        <authorList>
            <person name="Kadobianskyi M."/>
            <person name="Schulze L."/>
            <person name="Schuelke M."/>
            <person name="Judkewitz B."/>
        </authorList>
    </citation>
    <scope>NUCLEOTIDE SEQUENCE [LARGE SCALE GENOMIC DNA]</scope>
    <source>
        <strain evidence="3 4">Bolton</strain>
    </source>
</reference>
<name>A0A553QEV4_9TELE</name>
<feature type="transmembrane region" description="Helical" evidence="1">
    <location>
        <begin position="190"/>
        <end position="211"/>
    </location>
</feature>
<dbReference type="AlphaFoldDB" id="A0A553QEV4"/>
<dbReference type="GO" id="GO:0019432">
    <property type="term" value="P:triglyceride biosynthetic process"/>
    <property type="evidence" value="ECO:0007669"/>
    <property type="project" value="TreeGrafter"/>
</dbReference>
<dbReference type="GO" id="GO:0008654">
    <property type="term" value="P:phospholipid biosynthetic process"/>
    <property type="evidence" value="ECO:0007669"/>
    <property type="project" value="TreeGrafter"/>
</dbReference>
<gene>
    <name evidence="3" type="ORF">DNTS_005155</name>
</gene>
<comment type="caution">
    <text evidence="3">The sequence shown here is derived from an EMBL/GenBank/DDBJ whole genome shotgun (WGS) entry which is preliminary data.</text>
</comment>
<keyword evidence="4" id="KW-1185">Reference proteome</keyword>
<dbReference type="InterPro" id="IPR002123">
    <property type="entry name" value="Plipid/glycerol_acylTrfase"/>
</dbReference>
<dbReference type="GO" id="GO:0004366">
    <property type="term" value="F:glycerol-3-phosphate O-acyltransferase activity"/>
    <property type="evidence" value="ECO:0007669"/>
    <property type="project" value="TreeGrafter"/>
</dbReference>
<dbReference type="GO" id="GO:0006631">
    <property type="term" value="P:fatty acid metabolic process"/>
    <property type="evidence" value="ECO:0007669"/>
    <property type="project" value="TreeGrafter"/>
</dbReference>
<sequence length="220" mass="25197">MRALIGVRTCTRRGRTGRLFRSSPLRPVRRRTPASAWDIMDRVSTEAPDGFFDILEERRRSSDIRHAFRTFNPQPYHGAPQISPAALNKMVLESQYLSYIIQEVMVESDEPREAVLDEASSLLDEMSQNLQLGFIRLLGFTLSKVFKSLFSAIHVNEDGLSQASLFIVLQQVIQEHPVVLMPNHRSYVDFLVLSYIMFTYDLSIPVIAAGIRKYLKMSFL</sequence>
<dbReference type="Proteomes" id="UP000316079">
    <property type="component" value="Unassembled WGS sequence"/>
</dbReference>
<dbReference type="GO" id="GO:0031966">
    <property type="term" value="C:mitochondrial membrane"/>
    <property type="evidence" value="ECO:0007669"/>
    <property type="project" value="TreeGrafter"/>
</dbReference>
<keyword evidence="1" id="KW-1133">Transmembrane helix</keyword>
<feature type="domain" description="Phospholipid/glycerol acyltransferase" evidence="2">
    <location>
        <begin position="171"/>
        <end position="210"/>
    </location>
</feature>
<keyword evidence="1" id="KW-0812">Transmembrane</keyword>
<dbReference type="Pfam" id="PF01553">
    <property type="entry name" value="Acyltransferase"/>
    <property type="match status" value="1"/>
</dbReference>